<dbReference type="GO" id="GO:0016042">
    <property type="term" value="P:lipid catabolic process"/>
    <property type="evidence" value="ECO:0007669"/>
    <property type="project" value="UniProtKB-UniRule"/>
</dbReference>
<dbReference type="SUPFAM" id="SSF52151">
    <property type="entry name" value="FabD/lysophospholipase-like"/>
    <property type="match status" value="1"/>
</dbReference>
<evidence type="ECO:0000256" key="1">
    <source>
        <dbReference type="ARBA" id="ARBA00022801"/>
    </source>
</evidence>
<dbReference type="PANTHER" id="PTHR14226:SF25">
    <property type="entry name" value="PHOSPHOESTERASE"/>
    <property type="match status" value="1"/>
</dbReference>
<comment type="caution">
    <text evidence="6">The sequence shown here is derived from an EMBL/GenBank/DDBJ whole genome shotgun (WGS) entry which is preliminary data.</text>
</comment>
<dbReference type="EMBL" id="PIPP01000006">
    <property type="protein sequence ID" value="RUO35520.1"/>
    <property type="molecule type" value="Genomic_DNA"/>
</dbReference>
<accession>A0A432WNZ2</accession>
<dbReference type="OrthoDB" id="9802424at2"/>
<feature type="short sequence motif" description="DGA/G" evidence="4">
    <location>
        <begin position="170"/>
        <end position="172"/>
    </location>
</feature>
<evidence type="ECO:0000313" key="7">
    <source>
        <dbReference type="Proteomes" id="UP000286934"/>
    </source>
</evidence>
<protein>
    <submittedName>
        <fullName evidence="6">Patatin family protein</fullName>
    </submittedName>
</protein>
<dbReference type="AlphaFoldDB" id="A0A432WNZ2"/>
<dbReference type="InterPro" id="IPR016035">
    <property type="entry name" value="Acyl_Trfase/lysoPLipase"/>
</dbReference>
<evidence type="ECO:0000259" key="5">
    <source>
        <dbReference type="PROSITE" id="PS51635"/>
    </source>
</evidence>
<evidence type="ECO:0000256" key="3">
    <source>
        <dbReference type="ARBA" id="ARBA00023098"/>
    </source>
</evidence>
<gene>
    <name evidence="6" type="ORF">CWE13_11360</name>
</gene>
<dbReference type="InterPro" id="IPR002641">
    <property type="entry name" value="PNPLA_dom"/>
</dbReference>
<feature type="short sequence motif" description="GXSXG" evidence="4">
    <location>
        <begin position="49"/>
        <end position="53"/>
    </location>
</feature>
<feature type="active site" description="Nucleophile" evidence="4">
    <location>
        <position position="51"/>
    </location>
</feature>
<sequence length="294" mass="32890">MQHKSFDAVNDSEHHTLVVEGGAMRGIFAAGVLDAFIAENFYPFDSAIGVSAGSTNLIGYLAGNHKRSYKVITDYARREEFMNIRRYLKGGHFCDVSWLWHTSFEEQPLNIPQFLERKIPLTVVTTSIVSGKACYYLVNETNMNDLFPASCAMPVVFREFPPIDEEPMTDGGLADSIPVIRAYEQGARIITVLLSQPLGFKKKPARFPNLLKPLFADHPALFAAVTARNDQYNRALDFIAKPPEDLQLNIIAPPSNFPVSRFTMDLDSLNMGYNQGINAGSRFIAESLVQHRVR</sequence>
<proteinExistence type="predicted"/>
<dbReference type="RefSeq" id="WP_126808701.1">
    <property type="nucleotide sequence ID" value="NZ_PIPP01000006.1"/>
</dbReference>
<evidence type="ECO:0000256" key="4">
    <source>
        <dbReference type="PROSITE-ProRule" id="PRU01161"/>
    </source>
</evidence>
<keyword evidence="7" id="KW-1185">Reference proteome</keyword>
<keyword evidence="3 4" id="KW-0443">Lipid metabolism</keyword>
<evidence type="ECO:0000313" key="6">
    <source>
        <dbReference type="EMBL" id="RUO35520.1"/>
    </source>
</evidence>
<dbReference type="GO" id="GO:0016787">
    <property type="term" value="F:hydrolase activity"/>
    <property type="evidence" value="ECO:0007669"/>
    <property type="project" value="UniProtKB-UniRule"/>
</dbReference>
<reference evidence="7" key="1">
    <citation type="journal article" date="2018" name="Front. Microbiol.">
        <title>Genome-Based Analysis Reveals the Taxonomy and Diversity of the Family Idiomarinaceae.</title>
        <authorList>
            <person name="Liu Y."/>
            <person name="Lai Q."/>
            <person name="Shao Z."/>
        </authorList>
    </citation>
    <scope>NUCLEOTIDE SEQUENCE [LARGE SCALE GENOMIC DNA]</scope>
    <source>
        <strain evidence="7">AIS</strain>
    </source>
</reference>
<comment type="caution">
    <text evidence="4">Lacks conserved residue(s) required for the propagation of feature annotation.</text>
</comment>
<feature type="domain" description="PNPLA" evidence="5">
    <location>
        <begin position="17"/>
        <end position="183"/>
    </location>
</feature>
<dbReference type="Pfam" id="PF19890">
    <property type="entry name" value="DUF6363"/>
    <property type="match status" value="1"/>
</dbReference>
<dbReference type="Proteomes" id="UP000286934">
    <property type="component" value="Unassembled WGS sequence"/>
</dbReference>
<keyword evidence="1 4" id="KW-0378">Hydrolase</keyword>
<dbReference type="Pfam" id="PF01734">
    <property type="entry name" value="Patatin"/>
    <property type="match status" value="1"/>
</dbReference>
<dbReference type="InterPro" id="IPR050301">
    <property type="entry name" value="NTE"/>
</dbReference>
<dbReference type="InterPro" id="IPR037483">
    <property type="entry name" value="YjjU-like"/>
</dbReference>
<evidence type="ECO:0000256" key="2">
    <source>
        <dbReference type="ARBA" id="ARBA00022963"/>
    </source>
</evidence>
<dbReference type="PROSITE" id="PS51635">
    <property type="entry name" value="PNPLA"/>
    <property type="match status" value="1"/>
</dbReference>
<organism evidence="6 7">
    <name type="scientific">Aliidiomarina shirensis</name>
    <dbReference type="NCBI Taxonomy" id="1048642"/>
    <lineage>
        <taxon>Bacteria</taxon>
        <taxon>Pseudomonadati</taxon>
        <taxon>Pseudomonadota</taxon>
        <taxon>Gammaproteobacteria</taxon>
        <taxon>Alteromonadales</taxon>
        <taxon>Idiomarinaceae</taxon>
        <taxon>Aliidiomarina</taxon>
    </lineage>
</organism>
<dbReference type="Gene3D" id="3.40.1090.10">
    <property type="entry name" value="Cytosolic phospholipase A2 catalytic domain"/>
    <property type="match status" value="2"/>
</dbReference>
<name>A0A432WNZ2_9GAMM</name>
<keyword evidence="2 4" id="KW-0442">Lipid degradation</keyword>
<dbReference type="PANTHER" id="PTHR14226">
    <property type="entry name" value="NEUROPATHY TARGET ESTERASE/SWISS CHEESE D.MELANOGASTER"/>
    <property type="match status" value="1"/>
</dbReference>
<dbReference type="CDD" id="cd07208">
    <property type="entry name" value="Pat_hypo_Ecoli_yjju_like"/>
    <property type="match status" value="1"/>
</dbReference>
<dbReference type="InterPro" id="IPR045943">
    <property type="entry name" value="DUF6363"/>
</dbReference>
<feature type="active site" description="Proton acceptor" evidence="4">
    <location>
        <position position="170"/>
    </location>
</feature>